<reference evidence="1 2" key="1">
    <citation type="submission" date="2024-10" db="EMBL/GenBank/DDBJ databases">
        <title>The Natural Products Discovery Center: Release of the First 8490 Sequenced Strains for Exploring Actinobacteria Biosynthetic Diversity.</title>
        <authorList>
            <person name="Kalkreuter E."/>
            <person name="Kautsar S.A."/>
            <person name="Yang D."/>
            <person name="Bader C.D."/>
            <person name="Teijaro C.N."/>
            <person name="Fluegel L."/>
            <person name="Davis C.M."/>
            <person name="Simpson J.R."/>
            <person name="Lauterbach L."/>
            <person name="Steele A.D."/>
            <person name="Gui C."/>
            <person name="Meng S."/>
            <person name="Li G."/>
            <person name="Viehrig K."/>
            <person name="Ye F."/>
            <person name="Su P."/>
            <person name="Kiefer A.F."/>
            <person name="Nichols A."/>
            <person name="Cepeda A.J."/>
            <person name="Yan W."/>
            <person name="Fan B."/>
            <person name="Jiang Y."/>
            <person name="Adhikari A."/>
            <person name="Zheng C.-J."/>
            <person name="Schuster L."/>
            <person name="Cowan T.M."/>
            <person name="Smanski M.J."/>
            <person name="Chevrette M.G."/>
            <person name="De Carvalho L.P.S."/>
            <person name="Shen B."/>
        </authorList>
    </citation>
    <scope>NUCLEOTIDE SEQUENCE [LARGE SCALE GENOMIC DNA]</scope>
    <source>
        <strain evidence="1 2">NPDC012605</strain>
    </source>
</reference>
<dbReference type="RefSeq" id="WP_030317275.1">
    <property type="nucleotide sequence ID" value="NZ_JBIBDZ010000009.1"/>
</dbReference>
<sequence>MASVGDLVQLFGPPPVRESSPDDWAEVESYIGSALPRDFKAFLDAYGTGVISGELVVFHPSGPSPLLERMRQVHETFGRSWRRDSDEYPFRFHPDPDGLISWGYDYFGDEHFFWPCDPDPDRWKIVTNSDGVDPEVFDGPFSDFVLAFAERMRDVDPHYGIDPDALEFLEPEDLNELAERGEIGPVTPSFEPF</sequence>
<dbReference type="EMBL" id="JBIBDZ010000009">
    <property type="protein sequence ID" value="MFF5922065.1"/>
    <property type="molecule type" value="Genomic_DNA"/>
</dbReference>
<dbReference type="Proteomes" id="UP001602370">
    <property type="component" value="Unassembled WGS sequence"/>
</dbReference>
<organism evidence="1 2">
    <name type="scientific">Streptomyces flavochromogenes</name>
    <dbReference type="NCBI Taxonomy" id="68199"/>
    <lineage>
        <taxon>Bacteria</taxon>
        <taxon>Bacillati</taxon>
        <taxon>Actinomycetota</taxon>
        <taxon>Actinomycetes</taxon>
        <taxon>Kitasatosporales</taxon>
        <taxon>Streptomycetaceae</taxon>
        <taxon>Streptomyces</taxon>
    </lineage>
</organism>
<evidence type="ECO:0000313" key="2">
    <source>
        <dbReference type="Proteomes" id="UP001602370"/>
    </source>
</evidence>
<comment type="caution">
    <text evidence="1">The sequence shown here is derived from an EMBL/GenBank/DDBJ whole genome shotgun (WGS) entry which is preliminary data.</text>
</comment>
<proteinExistence type="predicted"/>
<dbReference type="SUPFAM" id="SSF160631">
    <property type="entry name" value="SMI1/KNR4-like"/>
    <property type="match status" value="1"/>
</dbReference>
<protein>
    <submittedName>
        <fullName evidence="1">SMI1/KNR4 family protein</fullName>
    </submittedName>
</protein>
<gene>
    <name evidence="1" type="ORF">ACFY8C_27575</name>
</gene>
<dbReference type="InterPro" id="IPR037883">
    <property type="entry name" value="Knr4/Smi1-like_sf"/>
</dbReference>
<keyword evidence="2" id="KW-1185">Reference proteome</keyword>
<evidence type="ECO:0000313" key="1">
    <source>
        <dbReference type="EMBL" id="MFF5922065.1"/>
    </source>
</evidence>
<accession>A0ABW6XX20</accession>
<name>A0ABW6XX20_9ACTN</name>